<name>A0A0H4TBR6_9EURY</name>
<accession>A0A0H4TBR6</accession>
<dbReference type="GO" id="GO:0005524">
    <property type="term" value="F:ATP binding"/>
    <property type="evidence" value="ECO:0007669"/>
    <property type="project" value="UniProtKB-KW"/>
</dbReference>
<dbReference type="InterPro" id="IPR018632">
    <property type="entry name" value="AAA-associated_dom_C"/>
</dbReference>
<reference evidence="1" key="1">
    <citation type="journal article" date="2015" name="ISME J.">
        <title>Aquifer environment selects for microbial species cohorts in sediment and groundwater.</title>
        <authorList>
            <person name="Hug L.A."/>
            <person name="Thomas B.C."/>
            <person name="Brown C.T."/>
            <person name="Frischkorn K.R."/>
            <person name="Williams K.H."/>
            <person name="Tringe S.G."/>
            <person name="Banfield J.F."/>
        </authorList>
    </citation>
    <scope>NUCLEOTIDE SEQUENCE</scope>
</reference>
<dbReference type="EMBL" id="KT007025">
    <property type="protein sequence ID" value="AKQ03932.1"/>
    <property type="molecule type" value="Genomic_DNA"/>
</dbReference>
<dbReference type="AlphaFoldDB" id="A0A0H4TBR6"/>
<keyword evidence="1" id="KW-0547">Nucleotide-binding</keyword>
<organism evidence="1">
    <name type="scientific">uncultured euryarchaeote Rifle_16ft_4_minimus_39</name>
    <dbReference type="NCBI Taxonomy" id="1665197"/>
    <lineage>
        <taxon>Archaea</taxon>
        <taxon>Methanobacteriati</taxon>
        <taxon>Methanobacteriota</taxon>
        <taxon>environmental samples</taxon>
    </lineage>
</organism>
<keyword evidence="1" id="KW-0067">ATP-binding</keyword>
<proteinExistence type="predicted"/>
<protein>
    <submittedName>
        <fullName evidence="1">Sulfonate/nitrate transport system ATP-binding protein</fullName>
    </submittedName>
</protein>
<sequence>MPKPPHGVGRPVALRPVDVHPIGKVSLSQIVGLAEAVDEMGGEADVAVIAGEVDMDVDRLGPIVSAAEFLGMMSVDGGNLRLTDLSRKVLGASVRGRKAIFRDIVKDVPVFRQTAEMARAKGRPLTRQEVLDAIATRVGSHAAEDVFQALLYWGRYCELVSYDSRSELLTPRTPAK</sequence>
<dbReference type="Pfam" id="PF09821">
    <property type="entry name" value="AAA_assoc_C"/>
    <property type="match status" value="1"/>
</dbReference>
<evidence type="ECO:0000313" key="1">
    <source>
        <dbReference type="EMBL" id="AKQ03932.1"/>
    </source>
</evidence>